<dbReference type="Pfam" id="PF00071">
    <property type="entry name" value="Ras"/>
    <property type="match status" value="1"/>
</dbReference>
<dbReference type="PANTHER" id="PTHR24072">
    <property type="entry name" value="RHO FAMILY GTPASE"/>
    <property type="match status" value="1"/>
</dbReference>
<evidence type="ECO:0000313" key="3">
    <source>
        <dbReference type="Proteomes" id="UP000694941"/>
    </source>
</evidence>
<dbReference type="RefSeq" id="XP_013788349.2">
    <property type="nucleotide sequence ID" value="XM_013932895.2"/>
</dbReference>
<dbReference type="PROSITE" id="PS51420">
    <property type="entry name" value="RHO"/>
    <property type="match status" value="1"/>
</dbReference>
<evidence type="ECO:0000256" key="1">
    <source>
        <dbReference type="ARBA" id="ARBA00022741"/>
    </source>
</evidence>
<dbReference type="Proteomes" id="UP000694941">
    <property type="component" value="Unplaced"/>
</dbReference>
<gene>
    <name evidence="4" type="primary">LOC106472269</name>
</gene>
<dbReference type="InterPro" id="IPR001806">
    <property type="entry name" value="Small_GTPase"/>
</dbReference>
<evidence type="ECO:0000256" key="2">
    <source>
        <dbReference type="ARBA" id="ARBA00023134"/>
    </source>
</evidence>
<proteinExistence type="predicted"/>
<dbReference type="InterPro" id="IPR027417">
    <property type="entry name" value="P-loop_NTPase"/>
</dbReference>
<organism evidence="3 4">
    <name type="scientific">Limulus polyphemus</name>
    <name type="common">Atlantic horseshoe crab</name>
    <dbReference type="NCBI Taxonomy" id="6850"/>
    <lineage>
        <taxon>Eukaryota</taxon>
        <taxon>Metazoa</taxon>
        <taxon>Ecdysozoa</taxon>
        <taxon>Arthropoda</taxon>
        <taxon>Chelicerata</taxon>
        <taxon>Merostomata</taxon>
        <taxon>Xiphosura</taxon>
        <taxon>Limulidae</taxon>
        <taxon>Limulus</taxon>
    </lineage>
</organism>
<protein>
    <submittedName>
        <fullName evidence="4">Rho-related GTP-binding protein RhoE-like</fullName>
    </submittedName>
</protein>
<keyword evidence="2" id="KW-0342">GTP-binding</keyword>
<dbReference type="PROSITE" id="PS51419">
    <property type="entry name" value="RAB"/>
    <property type="match status" value="1"/>
</dbReference>
<dbReference type="InterPro" id="IPR003578">
    <property type="entry name" value="Small_GTPase_Rho"/>
</dbReference>
<keyword evidence="1" id="KW-0547">Nucleotide-binding</keyword>
<dbReference type="Gene3D" id="3.40.50.300">
    <property type="entry name" value="P-loop containing nucleotide triphosphate hydrolases"/>
    <property type="match status" value="1"/>
</dbReference>
<keyword evidence="3" id="KW-1185">Reference proteome</keyword>
<name>A0ABM1BTG6_LIMPO</name>
<dbReference type="SUPFAM" id="SSF52540">
    <property type="entry name" value="P-loop containing nucleoside triphosphate hydrolases"/>
    <property type="match status" value="1"/>
</dbReference>
<dbReference type="SMART" id="SM00174">
    <property type="entry name" value="RHO"/>
    <property type="match status" value="1"/>
</dbReference>
<reference evidence="4" key="1">
    <citation type="submission" date="2025-08" db="UniProtKB">
        <authorList>
            <consortium name="RefSeq"/>
        </authorList>
    </citation>
    <scope>IDENTIFICATION</scope>
    <source>
        <tissue evidence="4">Muscle</tissue>
    </source>
</reference>
<accession>A0ABM1BTG6</accession>
<sequence length="201" mass="21896">MVPSSHSLAEKPRPAPCGLGCAVKLMTNPTMRSDKSSQTFGGAHAYNTVRPLAYKDANVFFLCFLISDPDTLDNTVYRWHPEVRDHSSNVPVILCGCQSDLRTDSDTLTSLAKVKKVPVSSEQALAASRRIGATTYVETSSSVSGCSVRDAFEVAALAALGKLNKNHVTVPRQTTLVKSKYKSKIDLKDDFRDRGKNCVVM</sequence>
<dbReference type="GeneID" id="106472269"/>
<evidence type="ECO:0000313" key="4">
    <source>
        <dbReference type="RefSeq" id="XP_013788349.2"/>
    </source>
</evidence>